<name>A0A2N9AJ02_METEX</name>
<organism evidence="2 3">
    <name type="scientific">Methylorubrum extorquens</name>
    <name type="common">Methylobacterium dichloromethanicum</name>
    <name type="synonym">Methylobacterium extorquens</name>
    <dbReference type="NCBI Taxonomy" id="408"/>
    <lineage>
        <taxon>Bacteria</taxon>
        <taxon>Pseudomonadati</taxon>
        <taxon>Pseudomonadota</taxon>
        <taxon>Alphaproteobacteria</taxon>
        <taxon>Hyphomicrobiales</taxon>
        <taxon>Methylobacteriaceae</taxon>
        <taxon>Methylorubrum</taxon>
    </lineage>
</organism>
<accession>A0A2N9AJ02</accession>
<protein>
    <submittedName>
        <fullName evidence="2">Uncharacterized protein</fullName>
    </submittedName>
</protein>
<feature type="compositionally biased region" description="Basic and acidic residues" evidence="1">
    <location>
        <begin position="8"/>
        <end position="26"/>
    </location>
</feature>
<sequence>MISLCFERVSERDESAPCSRFDRAEPWNEMGAGQRDEPEGAADDWGERDRGRRPTRGGGRPQRAGQGPLPHHRGG</sequence>
<evidence type="ECO:0000256" key="1">
    <source>
        <dbReference type="SAM" id="MobiDB-lite"/>
    </source>
</evidence>
<dbReference type="AlphaFoldDB" id="A0A2N9AJ02"/>
<dbReference type="EMBL" id="LT962688">
    <property type="protein sequence ID" value="SOR27311.1"/>
    <property type="molecule type" value="Genomic_DNA"/>
</dbReference>
<reference evidence="3" key="1">
    <citation type="submission" date="2017-10" db="EMBL/GenBank/DDBJ databases">
        <authorList>
            <person name="Regsiter A."/>
            <person name="William W."/>
        </authorList>
    </citation>
    <scope>NUCLEOTIDE SEQUENCE [LARGE SCALE GENOMIC DNA]</scope>
</reference>
<evidence type="ECO:0000313" key="2">
    <source>
        <dbReference type="EMBL" id="SOR27311.1"/>
    </source>
</evidence>
<dbReference type="Proteomes" id="UP000233769">
    <property type="component" value="Chromosome tk0001"/>
</dbReference>
<proteinExistence type="predicted"/>
<gene>
    <name evidence="2" type="ORF">TK0001_0709</name>
</gene>
<evidence type="ECO:0000313" key="3">
    <source>
        <dbReference type="Proteomes" id="UP000233769"/>
    </source>
</evidence>
<feature type="region of interest" description="Disordered" evidence="1">
    <location>
        <begin position="1"/>
        <end position="75"/>
    </location>
</feature>